<dbReference type="Gene3D" id="2.40.128.590">
    <property type="entry name" value="CpcT/CpeT domain"/>
    <property type="match status" value="1"/>
</dbReference>
<proteinExistence type="predicted"/>
<reference evidence="1" key="1">
    <citation type="submission" date="2014-12" db="EMBL/GenBank/DDBJ databases">
        <title>Insight into the proteome of Arion vulgaris.</title>
        <authorList>
            <person name="Aradska J."/>
            <person name="Bulat T."/>
            <person name="Smidak R."/>
            <person name="Sarate P."/>
            <person name="Gangsoo J."/>
            <person name="Sialana F."/>
            <person name="Bilban M."/>
            <person name="Lubec G."/>
        </authorList>
    </citation>
    <scope>NUCLEOTIDE SEQUENCE</scope>
    <source>
        <tissue evidence="1">Skin</tissue>
    </source>
</reference>
<dbReference type="InterPro" id="IPR010404">
    <property type="entry name" value="CpcT/CpeT"/>
</dbReference>
<dbReference type="Pfam" id="PF06206">
    <property type="entry name" value="CpeT"/>
    <property type="match status" value="1"/>
</dbReference>
<dbReference type="EMBL" id="HACG01044727">
    <property type="protein sequence ID" value="CEK91592.1"/>
    <property type="molecule type" value="Transcribed_RNA"/>
</dbReference>
<protein>
    <submittedName>
        <fullName evidence="1">Uncharacterized protein</fullName>
    </submittedName>
</protein>
<dbReference type="GO" id="GO:0016829">
    <property type="term" value="F:lyase activity"/>
    <property type="evidence" value="ECO:0007669"/>
    <property type="project" value="InterPro"/>
</dbReference>
<gene>
    <name evidence="1" type="primary">ORF183700</name>
</gene>
<organism evidence="1">
    <name type="scientific">Arion vulgaris</name>
    <dbReference type="NCBI Taxonomy" id="1028688"/>
    <lineage>
        <taxon>Eukaryota</taxon>
        <taxon>Metazoa</taxon>
        <taxon>Spiralia</taxon>
        <taxon>Lophotrochozoa</taxon>
        <taxon>Mollusca</taxon>
        <taxon>Gastropoda</taxon>
        <taxon>Heterobranchia</taxon>
        <taxon>Euthyneura</taxon>
        <taxon>Panpulmonata</taxon>
        <taxon>Eupulmonata</taxon>
        <taxon>Stylommatophora</taxon>
        <taxon>Helicina</taxon>
        <taxon>Arionoidea</taxon>
        <taxon>Arionidae</taxon>
        <taxon>Arion</taxon>
    </lineage>
</organism>
<accession>A0A0B7BFD5</accession>
<feature type="non-terminal residue" evidence="1">
    <location>
        <position position="1"/>
    </location>
</feature>
<sequence length="235" mass="26993">STSIFVTRRTTPAAESMMSSRSYIVTLLICWSMIDGLKTKDVTRREADFATMFNGIWDNKDQVQKDPSFVIMAIRLEPIDIPVLRPATVLYVEEAVNGIVNLINLAVVTEHPDGNIYLKRYNVTHEAGLKVYTFNPDILTNITLEELHGDENCSTDFEQVESRLFIGEWAICNYVNKGRHPMYSLIFTCIHHIAIVPLGVKEARTQMPYYFKRRGDRYSLIQVPDNYVNPCEDYD</sequence>
<evidence type="ECO:0000313" key="1">
    <source>
        <dbReference type="EMBL" id="CEK91592.1"/>
    </source>
</evidence>
<name>A0A0B7BFD5_9EUPU</name>
<dbReference type="AlphaFoldDB" id="A0A0B7BFD5"/>
<dbReference type="InterPro" id="IPR038672">
    <property type="entry name" value="CpcT/CpeT_sf"/>
</dbReference>